<dbReference type="GO" id="GO:0015141">
    <property type="term" value="F:succinate transmembrane transporter activity"/>
    <property type="evidence" value="ECO:0007669"/>
    <property type="project" value="UniProtKB-ARBA"/>
</dbReference>
<feature type="transmembrane region" description="Helical" evidence="6">
    <location>
        <begin position="285"/>
        <end position="304"/>
    </location>
</feature>
<name>A0A2T3NG38_9GAMM</name>
<evidence type="ECO:0000256" key="4">
    <source>
        <dbReference type="ARBA" id="ARBA00022989"/>
    </source>
</evidence>
<protein>
    <submittedName>
        <fullName evidence="7">Anion transporter</fullName>
    </submittedName>
</protein>
<evidence type="ECO:0000256" key="3">
    <source>
        <dbReference type="ARBA" id="ARBA00022692"/>
    </source>
</evidence>
<dbReference type="InterPro" id="IPR001898">
    <property type="entry name" value="SLC13A/DASS"/>
</dbReference>
<keyword evidence="2" id="KW-0813">Transport</keyword>
<feature type="transmembrane region" description="Helical" evidence="6">
    <location>
        <begin position="316"/>
        <end position="341"/>
    </location>
</feature>
<feature type="transmembrane region" description="Helical" evidence="6">
    <location>
        <begin position="12"/>
        <end position="34"/>
    </location>
</feature>
<dbReference type="RefSeq" id="WP_107298302.1">
    <property type="nucleotide sequence ID" value="NZ_JAHVIB010000005.1"/>
</dbReference>
<feature type="transmembrane region" description="Helical" evidence="6">
    <location>
        <begin position="118"/>
        <end position="136"/>
    </location>
</feature>
<dbReference type="AlphaFoldDB" id="A0A2T3NG38"/>
<feature type="transmembrane region" description="Helical" evidence="6">
    <location>
        <begin position="87"/>
        <end position="106"/>
    </location>
</feature>
<keyword evidence="4 6" id="KW-1133">Transmembrane helix</keyword>
<dbReference type="NCBIfam" id="TIGR00785">
    <property type="entry name" value="dass"/>
    <property type="match status" value="1"/>
</dbReference>
<accession>A0A2T3NG38</accession>
<sequence>MTALTMTLRKWLFDRNSIILLADIALFTLLLNTLPFEKEVVVGLSILAFVAVLWLTEALHVSITAILVPILAVGFDIFPTPAALSNFANPIIFLFLGGFALAAALHKQELDKAIADKVLLIAQGRMSVAVFMLFGVSAALSMWISNTATTAMMLPLVLGVLNKVNAKSERSTYVFVLLGIAYCASIGGIATVVGSPPNAIAAAEVGLSFTEWMAFGLPVSIVLLPITVALLYFILKPNLKHTFELDHKPVEWNNSKLATLIIFGITVMLWIFSKPINGMLGGFKNFDTLVALSAIVMLGASRVVQWKDIEKSTDWGVLLLFGGGICLSNVLKATGTSVFLAHSLSGFLEQAGLFFTILVIAGFVVFLTEFASNTASAALLVPVFATVAEALGVSPVILSALIAVAASCAFMLPVATPPNAIVFGSGHIKQSDMMKVGIYLNILCIAALSALAYLFW</sequence>
<feature type="transmembrane region" description="Helical" evidence="6">
    <location>
        <begin position="374"/>
        <end position="391"/>
    </location>
</feature>
<dbReference type="CDD" id="cd01115">
    <property type="entry name" value="SLC13_permease"/>
    <property type="match status" value="1"/>
</dbReference>
<feature type="transmembrane region" description="Helical" evidence="6">
    <location>
        <begin position="173"/>
        <end position="193"/>
    </location>
</feature>
<feature type="transmembrane region" description="Helical" evidence="6">
    <location>
        <begin position="397"/>
        <end position="415"/>
    </location>
</feature>
<evidence type="ECO:0000256" key="2">
    <source>
        <dbReference type="ARBA" id="ARBA00022448"/>
    </source>
</evidence>
<dbReference type="InterPro" id="IPR031312">
    <property type="entry name" value="Na/sul_symport_CS"/>
</dbReference>
<evidence type="ECO:0000256" key="1">
    <source>
        <dbReference type="ARBA" id="ARBA00004141"/>
    </source>
</evidence>
<evidence type="ECO:0000256" key="6">
    <source>
        <dbReference type="SAM" id="Phobius"/>
    </source>
</evidence>
<comment type="subcellular location">
    <subcellularLocation>
        <location evidence="1">Membrane</location>
        <topology evidence="1">Multi-pass membrane protein</topology>
    </subcellularLocation>
</comment>
<dbReference type="PROSITE" id="PS01271">
    <property type="entry name" value="NA_SULFATE"/>
    <property type="match status" value="1"/>
</dbReference>
<gene>
    <name evidence="7" type="ORF">C9J01_11660</name>
</gene>
<keyword evidence="5 6" id="KW-0472">Membrane</keyword>
<reference evidence="7 8" key="1">
    <citation type="submission" date="2018-03" db="EMBL/GenBank/DDBJ databases">
        <title>Whole genome sequencing of Histamine producing bacteria.</title>
        <authorList>
            <person name="Butler K."/>
        </authorList>
    </citation>
    <scope>NUCLEOTIDE SEQUENCE [LARGE SCALE GENOMIC DNA]</scope>
    <source>
        <strain evidence="7 8">DSM 19138</strain>
    </source>
</reference>
<dbReference type="PANTHER" id="PTHR10283:SF82">
    <property type="entry name" value="SOLUTE CARRIER FAMILY 13 MEMBER 2"/>
    <property type="match status" value="1"/>
</dbReference>
<dbReference type="EMBL" id="PYMB01000003">
    <property type="protein sequence ID" value="PSW13481.1"/>
    <property type="molecule type" value="Genomic_DNA"/>
</dbReference>
<evidence type="ECO:0000313" key="8">
    <source>
        <dbReference type="Proteomes" id="UP000241346"/>
    </source>
</evidence>
<feature type="transmembrane region" description="Helical" evidence="6">
    <location>
        <begin position="436"/>
        <end position="455"/>
    </location>
</feature>
<proteinExistence type="predicted"/>
<dbReference type="GO" id="GO:0005886">
    <property type="term" value="C:plasma membrane"/>
    <property type="evidence" value="ECO:0007669"/>
    <property type="project" value="TreeGrafter"/>
</dbReference>
<feature type="transmembrane region" description="Helical" evidence="6">
    <location>
        <begin position="347"/>
        <end position="367"/>
    </location>
</feature>
<dbReference type="PANTHER" id="PTHR10283">
    <property type="entry name" value="SOLUTE CARRIER FAMILY 13 MEMBER"/>
    <property type="match status" value="1"/>
</dbReference>
<feature type="transmembrane region" description="Helical" evidence="6">
    <location>
        <begin position="256"/>
        <end position="273"/>
    </location>
</feature>
<comment type="caution">
    <text evidence="7">The sequence shown here is derived from an EMBL/GenBank/DDBJ whole genome shotgun (WGS) entry which is preliminary data.</text>
</comment>
<organism evidence="7 8">
    <name type="scientific">Photobacterium rosenbergii</name>
    <dbReference type="NCBI Taxonomy" id="294936"/>
    <lineage>
        <taxon>Bacteria</taxon>
        <taxon>Pseudomonadati</taxon>
        <taxon>Pseudomonadota</taxon>
        <taxon>Gammaproteobacteria</taxon>
        <taxon>Vibrionales</taxon>
        <taxon>Vibrionaceae</taxon>
        <taxon>Photobacterium</taxon>
    </lineage>
</organism>
<evidence type="ECO:0000313" key="7">
    <source>
        <dbReference type="EMBL" id="PSW13481.1"/>
    </source>
</evidence>
<evidence type="ECO:0000256" key="5">
    <source>
        <dbReference type="ARBA" id="ARBA00023136"/>
    </source>
</evidence>
<dbReference type="Pfam" id="PF00939">
    <property type="entry name" value="Na_sulph_symp"/>
    <property type="match status" value="1"/>
</dbReference>
<dbReference type="Proteomes" id="UP000241346">
    <property type="component" value="Unassembled WGS sequence"/>
</dbReference>
<dbReference type="OrthoDB" id="9766267at2"/>
<feature type="transmembrane region" description="Helical" evidence="6">
    <location>
        <begin position="213"/>
        <end position="235"/>
    </location>
</feature>
<keyword evidence="3 6" id="KW-0812">Transmembrane</keyword>